<dbReference type="KEGG" id="bcom:BAUCODRAFT_456068"/>
<dbReference type="RefSeq" id="XP_007675877.1">
    <property type="nucleotide sequence ID" value="XM_007677687.1"/>
</dbReference>
<sequence length="108" mass="11518">MGFGLEFGSLPIRTYTSQGLRHLAVVAPDGKASDTQKNLQCYENAEAKKGTLGVEAHIYSLLLVGVWFAFGGMVIGLEGKGLPGDEGKRPWLDHAASVLKRRASATST</sequence>
<dbReference type="AlphaFoldDB" id="M2NF14"/>
<proteinExistence type="predicted"/>
<evidence type="ECO:0000313" key="2">
    <source>
        <dbReference type="Proteomes" id="UP000011761"/>
    </source>
</evidence>
<accession>M2NF14</accession>
<dbReference type="HOGENOM" id="CLU_2196445_0_0_1"/>
<protein>
    <submittedName>
        <fullName evidence="1">Uncharacterized protein</fullName>
    </submittedName>
</protein>
<evidence type="ECO:0000313" key="1">
    <source>
        <dbReference type="EMBL" id="EMC97555.1"/>
    </source>
</evidence>
<name>M2NF14_BAUPA</name>
<organism evidence="1 2">
    <name type="scientific">Baudoinia panamericana (strain UAMH 10762)</name>
    <name type="common">Angels' share fungus</name>
    <name type="synonym">Baudoinia compniacensis (strain UAMH 10762)</name>
    <dbReference type="NCBI Taxonomy" id="717646"/>
    <lineage>
        <taxon>Eukaryota</taxon>
        <taxon>Fungi</taxon>
        <taxon>Dikarya</taxon>
        <taxon>Ascomycota</taxon>
        <taxon>Pezizomycotina</taxon>
        <taxon>Dothideomycetes</taxon>
        <taxon>Dothideomycetidae</taxon>
        <taxon>Mycosphaerellales</taxon>
        <taxon>Teratosphaeriaceae</taxon>
        <taxon>Baudoinia</taxon>
    </lineage>
</organism>
<dbReference type="Proteomes" id="UP000011761">
    <property type="component" value="Unassembled WGS sequence"/>
</dbReference>
<keyword evidence="2" id="KW-1185">Reference proteome</keyword>
<gene>
    <name evidence="1" type="ORF">BAUCODRAFT_456068</name>
</gene>
<dbReference type="GeneID" id="19114512"/>
<reference evidence="1 2" key="1">
    <citation type="journal article" date="2012" name="PLoS Pathog.">
        <title>Diverse lifestyles and strategies of plant pathogenesis encoded in the genomes of eighteen Dothideomycetes fungi.</title>
        <authorList>
            <person name="Ohm R.A."/>
            <person name="Feau N."/>
            <person name="Henrissat B."/>
            <person name="Schoch C.L."/>
            <person name="Horwitz B.A."/>
            <person name="Barry K.W."/>
            <person name="Condon B.J."/>
            <person name="Copeland A.C."/>
            <person name="Dhillon B."/>
            <person name="Glaser F."/>
            <person name="Hesse C.N."/>
            <person name="Kosti I."/>
            <person name="LaButti K."/>
            <person name="Lindquist E.A."/>
            <person name="Lucas S."/>
            <person name="Salamov A.A."/>
            <person name="Bradshaw R.E."/>
            <person name="Ciuffetti L."/>
            <person name="Hamelin R.C."/>
            <person name="Kema G.H.J."/>
            <person name="Lawrence C."/>
            <person name="Scott J.A."/>
            <person name="Spatafora J.W."/>
            <person name="Turgeon B.G."/>
            <person name="de Wit P.J.G.M."/>
            <person name="Zhong S."/>
            <person name="Goodwin S.B."/>
            <person name="Grigoriev I.V."/>
        </authorList>
    </citation>
    <scope>NUCLEOTIDE SEQUENCE [LARGE SCALE GENOMIC DNA]</scope>
    <source>
        <strain evidence="1 2">UAMH 10762</strain>
    </source>
</reference>
<dbReference type="EMBL" id="KB445554">
    <property type="protein sequence ID" value="EMC97555.1"/>
    <property type="molecule type" value="Genomic_DNA"/>
</dbReference>